<dbReference type="Gene3D" id="1.10.555.10">
    <property type="entry name" value="Rho GTPase activation protein"/>
    <property type="match status" value="1"/>
</dbReference>
<dbReference type="InterPro" id="IPR000198">
    <property type="entry name" value="RhoGAP_dom"/>
</dbReference>
<sequence length="972" mass="107859">MAEKLQNDVKSLLRPSEELTVALQALQSPDDAQGGFEQDRVLALVKHRNKALGIDEGSVFVLKYKLDDTLQVSRVYPIIRSFALSTAQSPRSFGQSVNMVPAPGQAPAPADFTLTIQPASYDDAARPKSIILSTRDITRLRVFLAESKRFKEQASLPDTFDESTFPWISHYTVKRIPEHLLCTTSPSDLRTLVQPLHTRLSTPPAGETVNDYANIEIVRDDWIRGRAAAEQEIKGRIDVRIRVGTFNVNGKMPSQDLAAWVSGLQPSRNPERADRPSLLRRSEGDELIRPGDMGLLPPLRRLSSFSIDDTINLNANQSSSTIEPESDQSLERNPDIIVLGFQEVDLSTEALLYSTSTAREDAWCASVFAGLGAARGDYVKLASKQLVGMLMMMIVKTSILPYVGEIKLTAAGAGIMGMMGNKGGTALRFTITPPLSASTDTYTNSNPGTVSRAKSTTLTFVNAHLAAFDEMVDKRDADYHDIGRRLRFDSGPRDSNPNADTTGIWESDIVVWMVNLNYRIDLNDQEVRALLKAGELDVLQKFDQLKNSQRGKTAFEGLVELPLTHLPSYRYGSGAADELGYDIKRKPAWTDRILHMQHLNTRLEQLSYTCHPEIAMSDHRPVAANFRLEMDVLDANAYNDTVDKLYRSVSSMEESDEASHLHLDSSEIHFGKIFYQQPATRIVTLENRSKVPCVFHFIPLNSDGPLHPEWLRISPMAGLMLPNESAALEVTICVDSGVACGLNTVSQDLHATLVLHSAMGSDAFLLVTGEYQYTCFATPLSRLVRTSGPIRTQTLGNILASGSTVNAPREIMRLINWMMTYATQVHGLFIKPAEATDIFQIRECLDTGADFPQYDDRVALAMAQTLLHLFDSLPESLIPTALHAQCAHARNRDEAFELLGELPNEVVNVWISVTAFLHYVAQQQCPGEAEIGTKKTEELAVLFAPVFFRDATWSYPPISPVKKREFVLYFIG</sequence>
<dbReference type="GO" id="GO:0004439">
    <property type="term" value="F:phosphatidylinositol-4,5-bisphosphate 5-phosphatase activity"/>
    <property type="evidence" value="ECO:0007669"/>
    <property type="project" value="TreeGrafter"/>
</dbReference>
<keyword evidence="7" id="KW-1185">Reference proteome</keyword>
<dbReference type="SUPFAM" id="SSF56219">
    <property type="entry name" value="DNase I-like"/>
    <property type="match status" value="1"/>
</dbReference>
<comment type="subcellular location">
    <subcellularLocation>
        <location evidence="2">Cytoplasmic vesicle</location>
        <location evidence="2">Phagosome membrane</location>
    </subcellularLocation>
    <subcellularLocation>
        <location evidence="1">Early endosome membrane</location>
    </subcellularLocation>
</comment>
<dbReference type="PROSITE" id="PS50238">
    <property type="entry name" value="RHOGAP"/>
    <property type="match status" value="1"/>
</dbReference>
<dbReference type="Pfam" id="PF22669">
    <property type="entry name" value="Exo_endo_phos2"/>
    <property type="match status" value="1"/>
</dbReference>
<dbReference type="Pfam" id="PF21310">
    <property type="entry name" value="OCRL-like_ASH"/>
    <property type="match status" value="1"/>
</dbReference>
<reference evidence="6 7" key="1">
    <citation type="journal article" date="2016" name="Mol. Biol. Evol.">
        <title>Comparative Genomics of Early-Diverging Mushroom-Forming Fungi Provides Insights into the Origins of Lignocellulose Decay Capabilities.</title>
        <authorList>
            <person name="Nagy L.G."/>
            <person name="Riley R."/>
            <person name="Tritt A."/>
            <person name="Adam C."/>
            <person name="Daum C."/>
            <person name="Floudas D."/>
            <person name="Sun H."/>
            <person name="Yadav J.S."/>
            <person name="Pangilinan J."/>
            <person name="Larsson K.H."/>
            <person name="Matsuura K."/>
            <person name="Barry K."/>
            <person name="Labutti K."/>
            <person name="Kuo R."/>
            <person name="Ohm R.A."/>
            <person name="Bhattacharya S.S."/>
            <person name="Shirouzu T."/>
            <person name="Yoshinaga Y."/>
            <person name="Martin F.M."/>
            <person name="Grigoriev I.V."/>
            <person name="Hibbett D.S."/>
        </authorList>
    </citation>
    <scope>NUCLEOTIDE SEQUENCE [LARGE SCALE GENOMIC DNA]</scope>
    <source>
        <strain evidence="6 7">CBS 109695</strain>
    </source>
</reference>
<dbReference type="AlphaFoldDB" id="A0A166G0U7"/>
<dbReference type="PANTHER" id="PTHR11200">
    <property type="entry name" value="INOSITOL 5-PHOSPHATASE"/>
    <property type="match status" value="1"/>
</dbReference>
<proteinExistence type="predicted"/>
<accession>A0A166G0U7</accession>
<dbReference type="InterPro" id="IPR036691">
    <property type="entry name" value="Endo/exonu/phosph_ase_sf"/>
</dbReference>
<dbReference type="InterPro" id="IPR000300">
    <property type="entry name" value="IPPc"/>
</dbReference>
<dbReference type="Gene3D" id="2.60.40.10">
    <property type="entry name" value="Immunoglobulins"/>
    <property type="match status" value="1"/>
</dbReference>
<dbReference type="InterPro" id="IPR008936">
    <property type="entry name" value="Rho_GTPase_activation_prot"/>
</dbReference>
<dbReference type="InterPro" id="IPR048869">
    <property type="entry name" value="OCRL-1_2_ASH"/>
</dbReference>
<dbReference type="Pfam" id="PF00620">
    <property type="entry name" value="RhoGAP"/>
    <property type="match status" value="1"/>
</dbReference>
<gene>
    <name evidence="6" type="ORF">FIBSPDRAFT_1046880</name>
</gene>
<dbReference type="InterPro" id="IPR013783">
    <property type="entry name" value="Ig-like_fold"/>
</dbReference>
<feature type="domain" description="Rho-GAP" evidence="5">
    <location>
        <begin position="793"/>
        <end position="972"/>
    </location>
</feature>
<dbReference type="PANTHER" id="PTHR11200:SF300">
    <property type="entry name" value="TYPE II INOSITOL 1,4,5-TRISPHOSPHATE 5-PHOSPHATASE"/>
    <property type="match status" value="1"/>
</dbReference>
<evidence type="ECO:0000256" key="2">
    <source>
        <dbReference type="ARBA" id="ARBA00004580"/>
    </source>
</evidence>
<organism evidence="6 7">
    <name type="scientific">Athelia psychrophila</name>
    <dbReference type="NCBI Taxonomy" id="1759441"/>
    <lineage>
        <taxon>Eukaryota</taxon>
        <taxon>Fungi</taxon>
        <taxon>Dikarya</taxon>
        <taxon>Basidiomycota</taxon>
        <taxon>Agaricomycotina</taxon>
        <taxon>Agaricomycetes</taxon>
        <taxon>Agaricomycetidae</taxon>
        <taxon>Atheliales</taxon>
        <taxon>Atheliaceae</taxon>
        <taxon>Athelia</taxon>
    </lineage>
</organism>
<evidence type="ECO:0000313" key="6">
    <source>
        <dbReference type="EMBL" id="KZP17358.1"/>
    </source>
</evidence>
<dbReference type="InterPro" id="IPR046985">
    <property type="entry name" value="IP5"/>
</dbReference>
<dbReference type="SMART" id="SM00324">
    <property type="entry name" value="RhoGAP"/>
    <property type="match status" value="1"/>
</dbReference>
<evidence type="ECO:0000313" key="7">
    <source>
        <dbReference type="Proteomes" id="UP000076532"/>
    </source>
</evidence>
<evidence type="ECO:0000259" key="5">
    <source>
        <dbReference type="PROSITE" id="PS50238"/>
    </source>
</evidence>
<dbReference type="SMART" id="SM00128">
    <property type="entry name" value="IPPc"/>
    <property type="match status" value="1"/>
</dbReference>
<protein>
    <submittedName>
        <fullName evidence="6">DNase I-like protein</fullName>
    </submittedName>
</protein>
<evidence type="ECO:0000256" key="1">
    <source>
        <dbReference type="ARBA" id="ARBA00004146"/>
    </source>
</evidence>
<evidence type="ECO:0000256" key="4">
    <source>
        <dbReference type="ARBA" id="ARBA00023329"/>
    </source>
</evidence>
<dbReference type="Proteomes" id="UP000076532">
    <property type="component" value="Unassembled WGS sequence"/>
</dbReference>
<dbReference type="Gene3D" id="3.60.10.10">
    <property type="entry name" value="Endonuclease/exonuclease/phosphatase"/>
    <property type="match status" value="1"/>
</dbReference>
<evidence type="ECO:0000256" key="3">
    <source>
        <dbReference type="ARBA" id="ARBA00022753"/>
    </source>
</evidence>
<keyword evidence="4" id="KW-0968">Cytoplasmic vesicle</keyword>
<dbReference type="OrthoDB" id="7862313at2759"/>
<keyword evidence="3" id="KW-0967">Endosome</keyword>
<dbReference type="GO" id="GO:0031901">
    <property type="term" value="C:early endosome membrane"/>
    <property type="evidence" value="ECO:0007669"/>
    <property type="project" value="UniProtKB-SubCell"/>
</dbReference>
<dbReference type="GO" id="GO:0007165">
    <property type="term" value="P:signal transduction"/>
    <property type="evidence" value="ECO:0007669"/>
    <property type="project" value="InterPro"/>
</dbReference>
<dbReference type="GO" id="GO:0046856">
    <property type="term" value="P:phosphatidylinositol dephosphorylation"/>
    <property type="evidence" value="ECO:0007669"/>
    <property type="project" value="InterPro"/>
</dbReference>
<dbReference type="SUPFAM" id="SSF48350">
    <property type="entry name" value="GTPase activation domain, GAP"/>
    <property type="match status" value="1"/>
</dbReference>
<dbReference type="EMBL" id="KV417583">
    <property type="protein sequence ID" value="KZP17358.1"/>
    <property type="molecule type" value="Genomic_DNA"/>
</dbReference>
<dbReference type="STRING" id="436010.A0A166G0U7"/>
<name>A0A166G0U7_9AGAM</name>